<dbReference type="AlphaFoldDB" id="A0A139IEU1"/>
<gene>
    <name evidence="1" type="ORF">AC579_2582</name>
</gene>
<evidence type="ECO:0000313" key="1">
    <source>
        <dbReference type="EMBL" id="KXT13204.1"/>
    </source>
</evidence>
<name>A0A139IEU1_9PEZI</name>
<dbReference type="Proteomes" id="UP000073492">
    <property type="component" value="Unassembled WGS sequence"/>
</dbReference>
<sequence>MPSINKSTFSIRMKKIIGRAEDQEYELTRDLSACKDEIYSVRLKIDLDAIVQIKQDLAEAARAEAKGHPTSKQQAVLDHVDLAHKIQDMKKDHVEMFGPRPAPSAIHTLGSLLEVDPSWDFSRAATIPIEPAQSGPRGELAEES</sequence>
<evidence type="ECO:0000313" key="2">
    <source>
        <dbReference type="Proteomes" id="UP000073492"/>
    </source>
</evidence>
<accession>A0A139IEU1</accession>
<dbReference type="OrthoDB" id="3639657at2759"/>
<proteinExistence type="predicted"/>
<keyword evidence="2" id="KW-1185">Reference proteome</keyword>
<comment type="caution">
    <text evidence="1">The sequence shown here is derived from an EMBL/GenBank/DDBJ whole genome shotgun (WGS) entry which is preliminary data.</text>
</comment>
<dbReference type="EMBL" id="LFZO01000125">
    <property type="protein sequence ID" value="KXT13204.1"/>
    <property type="molecule type" value="Genomic_DNA"/>
</dbReference>
<reference evidence="1 2" key="1">
    <citation type="submission" date="2015-07" db="EMBL/GenBank/DDBJ databases">
        <title>Comparative genomics of the Sigatoka disease complex on banana suggests a link between parallel evolutionary changes in Pseudocercospora fijiensis and Pseudocercospora eumusae and increased virulence on the banana host.</title>
        <authorList>
            <person name="Chang T.-C."/>
            <person name="Salvucci A."/>
            <person name="Crous P.W."/>
            <person name="Stergiopoulos I."/>
        </authorList>
    </citation>
    <scope>NUCLEOTIDE SEQUENCE [LARGE SCALE GENOMIC DNA]</scope>
    <source>
        <strain evidence="1 2">CBS 116634</strain>
    </source>
</reference>
<protein>
    <submittedName>
        <fullName evidence="1">Uncharacterized protein</fullName>
    </submittedName>
</protein>
<organism evidence="1 2">
    <name type="scientific">Pseudocercospora musae</name>
    <dbReference type="NCBI Taxonomy" id="113226"/>
    <lineage>
        <taxon>Eukaryota</taxon>
        <taxon>Fungi</taxon>
        <taxon>Dikarya</taxon>
        <taxon>Ascomycota</taxon>
        <taxon>Pezizomycotina</taxon>
        <taxon>Dothideomycetes</taxon>
        <taxon>Dothideomycetidae</taxon>
        <taxon>Mycosphaerellales</taxon>
        <taxon>Mycosphaerellaceae</taxon>
        <taxon>Pseudocercospora</taxon>
    </lineage>
</organism>